<accession>A0A821LCN0</accession>
<evidence type="ECO:0000259" key="1">
    <source>
        <dbReference type="Pfam" id="PF02737"/>
    </source>
</evidence>
<protein>
    <recommendedName>
        <fullName evidence="1">3-hydroxyacyl-CoA dehydrogenase NAD binding domain-containing protein</fullName>
    </recommendedName>
</protein>
<dbReference type="GO" id="GO:0070403">
    <property type="term" value="F:NAD+ binding"/>
    <property type="evidence" value="ECO:0007669"/>
    <property type="project" value="InterPro"/>
</dbReference>
<dbReference type="PANTHER" id="PTHR43612">
    <property type="entry name" value="TRIFUNCTIONAL ENZYME SUBUNIT ALPHA"/>
    <property type="match status" value="1"/>
</dbReference>
<dbReference type="GO" id="GO:0016507">
    <property type="term" value="C:mitochondrial fatty acid beta-oxidation multienzyme complex"/>
    <property type="evidence" value="ECO:0007669"/>
    <property type="project" value="TreeGrafter"/>
</dbReference>
<dbReference type="EMBL" id="CAJOBP010040262">
    <property type="protein sequence ID" value="CAF4749048.1"/>
    <property type="molecule type" value="Genomic_DNA"/>
</dbReference>
<dbReference type="InterPro" id="IPR036291">
    <property type="entry name" value="NAD(P)-bd_dom_sf"/>
</dbReference>
<comment type="caution">
    <text evidence="2">The sequence shown here is derived from an EMBL/GenBank/DDBJ whole genome shotgun (WGS) entry which is preliminary data.</text>
</comment>
<dbReference type="Gene3D" id="3.40.50.720">
    <property type="entry name" value="NAD(P)-binding Rossmann-like Domain"/>
    <property type="match status" value="1"/>
</dbReference>
<dbReference type="GO" id="GO:0016509">
    <property type="term" value="F:long-chain (3S)-3-hydroxyacyl-CoA dehydrogenase (NAD+) activity"/>
    <property type="evidence" value="ECO:0007669"/>
    <property type="project" value="TreeGrafter"/>
</dbReference>
<dbReference type="GO" id="GO:0006635">
    <property type="term" value="P:fatty acid beta-oxidation"/>
    <property type="evidence" value="ECO:0007669"/>
    <property type="project" value="TreeGrafter"/>
</dbReference>
<organism evidence="2 3">
    <name type="scientific">Rotaria socialis</name>
    <dbReference type="NCBI Taxonomy" id="392032"/>
    <lineage>
        <taxon>Eukaryota</taxon>
        <taxon>Metazoa</taxon>
        <taxon>Spiralia</taxon>
        <taxon>Gnathifera</taxon>
        <taxon>Rotifera</taxon>
        <taxon>Eurotatoria</taxon>
        <taxon>Bdelloidea</taxon>
        <taxon>Philodinida</taxon>
        <taxon>Philodinidae</taxon>
        <taxon>Rotaria</taxon>
    </lineage>
</organism>
<dbReference type="InterPro" id="IPR050136">
    <property type="entry name" value="FA_oxidation_alpha_subunit"/>
</dbReference>
<dbReference type="InterPro" id="IPR006176">
    <property type="entry name" value="3-OHacyl-CoA_DH_NAD-bd"/>
</dbReference>
<feature type="domain" description="3-hydroxyacyl-CoA dehydrogenase NAD binding" evidence="1">
    <location>
        <begin position="1"/>
        <end position="90"/>
    </location>
</feature>
<keyword evidence="3" id="KW-1185">Reference proteome</keyword>
<dbReference type="GO" id="GO:0004300">
    <property type="term" value="F:enoyl-CoA hydratase activity"/>
    <property type="evidence" value="ECO:0007669"/>
    <property type="project" value="TreeGrafter"/>
</dbReference>
<proteinExistence type="predicted"/>
<feature type="non-terminal residue" evidence="2">
    <location>
        <position position="90"/>
    </location>
</feature>
<evidence type="ECO:0000313" key="2">
    <source>
        <dbReference type="EMBL" id="CAF4749048.1"/>
    </source>
</evidence>
<evidence type="ECO:0000313" key="3">
    <source>
        <dbReference type="Proteomes" id="UP000663873"/>
    </source>
</evidence>
<gene>
    <name evidence="2" type="ORF">UJA718_LOCUS38814</name>
</gene>
<dbReference type="SUPFAM" id="SSF51735">
    <property type="entry name" value="NAD(P)-binding Rossmann-fold domains"/>
    <property type="match status" value="1"/>
</dbReference>
<sequence length="90" mass="9892">NVAVLGAGLMGAGIAHVSIDKGYNVILRDMTSKALSRGYTQISKGYQNYVKRKRITTAEYDNILSNLECQTTLANFGKCDMIIEAVFEDL</sequence>
<reference evidence="2" key="1">
    <citation type="submission" date="2021-02" db="EMBL/GenBank/DDBJ databases">
        <authorList>
            <person name="Nowell W R."/>
        </authorList>
    </citation>
    <scope>NUCLEOTIDE SEQUENCE</scope>
</reference>
<dbReference type="Pfam" id="PF02737">
    <property type="entry name" value="3HCDH_N"/>
    <property type="match status" value="1"/>
</dbReference>
<dbReference type="PANTHER" id="PTHR43612:SF3">
    <property type="entry name" value="TRIFUNCTIONAL ENZYME SUBUNIT ALPHA, MITOCHONDRIAL"/>
    <property type="match status" value="1"/>
</dbReference>
<dbReference type="Proteomes" id="UP000663873">
    <property type="component" value="Unassembled WGS sequence"/>
</dbReference>
<dbReference type="AlphaFoldDB" id="A0A821LCN0"/>
<feature type="non-terminal residue" evidence="2">
    <location>
        <position position="1"/>
    </location>
</feature>
<name>A0A821LCN0_9BILA</name>